<dbReference type="Proteomes" id="UP001152533">
    <property type="component" value="Unassembled WGS sequence"/>
</dbReference>
<evidence type="ECO:0000256" key="3">
    <source>
        <dbReference type="ARBA" id="ARBA00022617"/>
    </source>
</evidence>
<dbReference type="PRINTS" id="PR00463">
    <property type="entry name" value="EP450I"/>
</dbReference>
<proteinExistence type="inferred from homology"/>
<keyword evidence="10" id="KW-1133">Transmembrane helix</keyword>
<dbReference type="SUPFAM" id="SSF48264">
    <property type="entry name" value="Cytochrome P450"/>
    <property type="match status" value="1"/>
</dbReference>
<evidence type="ECO:0000256" key="1">
    <source>
        <dbReference type="ARBA" id="ARBA00001971"/>
    </source>
</evidence>
<dbReference type="GO" id="GO:0005506">
    <property type="term" value="F:iron ion binding"/>
    <property type="evidence" value="ECO:0007669"/>
    <property type="project" value="InterPro"/>
</dbReference>
<organism evidence="11 12">
    <name type="scientific">Colletotrichum noveboracense</name>
    <dbReference type="NCBI Taxonomy" id="2664923"/>
    <lineage>
        <taxon>Eukaryota</taxon>
        <taxon>Fungi</taxon>
        <taxon>Dikarya</taxon>
        <taxon>Ascomycota</taxon>
        <taxon>Pezizomycotina</taxon>
        <taxon>Sordariomycetes</taxon>
        <taxon>Hypocreomycetidae</taxon>
        <taxon>Glomerellales</taxon>
        <taxon>Glomerellaceae</taxon>
        <taxon>Colletotrichum</taxon>
        <taxon>Colletotrichum gloeosporioides species complex</taxon>
    </lineage>
</organism>
<dbReference type="InterPro" id="IPR001128">
    <property type="entry name" value="Cyt_P450"/>
</dbReference>
<keyword evidence="7 9" id="KW-0503">Monooxygenase</keyword>
<evidence type="ECO:0000256" key="6">
    <source>
        <dbReference type="ARBA" id="ARBA00023004"/>
    </source>
</evidence>
<gene>
    <name evidence="11" type="ORF">CGXH109_LOCUS130833</name>
</gene>
<evidence type="ECO:0000313" key="12">
    <source>
        <dbReference type="Proteomes" id="UP001152533"/>
    </source>
</evidence>
<keyword evidence="4 8" id="KW-0479">Metal-binding</keyword>
<dbReference type="GO" id="GO:0020037">
    <property type="term" value="F:heme binding"/>
    <property type="evidence" value="ECO:0007669"/>
    <property type="project" value="InterPro"/>
</dbReference>
<dbReference type="Gene3D" id="1.10.630.10">
    <property type="entry name" value="Cytochrome P450"/>
    <property type="match status" value="1"/>
</dbReference>
<sequence>MLPHWENGAGGLSLAVMAPIVTAGSLLAYLLGYAIYQLFFSPLRKFPGPKLWAVSYIPYVRLYISGNGHRKILKLHQQYGPIVRVGPTHISVNHPDGMQDVRGHRKTGENPKDLLNSIPNRDNIIGSNRADHQRFRRALAHGFSAQTMLAQQPIIKQYVDKLFEKLREISQGGSRPVDVERWFNFTTFDVIGDLAFGEPFGCLESETYHPWVDIIFKSIKNIAFLTSSRRLSWVGPLLMMTVPRSLVTKFAENKELSREKLRKRLDLGTSRPDFIDAMIRKSESAGATISFEELTSNALILIVAGSETTATLLSAATFFLATNPDALAKLNDEVRSAFESEDQIDMLSVQNLTYMSAVLDESMRLYPPVPSSSPRMAGEGGDDILGEFVPQGTTIDVWQWAVYHNPGHFARAEEFIPERWLDDPRFANDAKKALQPFSIGPRNCIGKKYVIYLRRTPFPLHRAFAYTTSVFSLANAEMRLILARLIWNFDIRATEDIQKWYDESEVYTLWQKGPVNVYLAPRA</sequence>
<name>A0A9W4S4P5_9PEZI</name>
<evidence type="ECO:0000313" key="11">
    <source>
        <dbReference type="EMBL" id="CAI0653738.1"/>
    </source>
</evidence>
<accession>A0A9W4S4P5</accession>
<dbReference type="Pfam" id="PF00067">
    <property type="entry name" value="p450"/>
    <property type="match status" value="1"/>
</dbReference>
<dbReference type="PANTHER" id="PTHR24305:SF230">
    <property type="entry name" value="P450, PUTATIVE (EUROFUNG)-RELATED"/>
    <property type="match status" value="1"/>
</dbReference>
<evidence type="ECO:0000256" key="7">
    <source>
        <dbReference type="ARBA" id="ARBA00023033"/>
    </source>
</evidence>
<evidence type="ECO:0000256" key="5">
    <source>
        <dbReference type="ARBA" id="ARBA00023002"/>
    </source>
</evidence>
<keyword evidence="6 8" id="KW-0408">Iron</keyword>
<dbReference type="InterPro" id="IPR002401">
    <property type="entry name" value="Cyt_P450_E_grp-I"/>
</dbReference>
<dbReference type="AlphaFoldDB" id="A0A9W4S4P5"/>
<keyword evidence="3 8" id="KW-0349">Heme</keyword>
<dbReference type="PROSITE" id="PS00086">
    <property type="entry name" value="CYTOCHROME_P450"/>
    <property type="match status" value="1"/>
</dbReference>
<evidence type="ECO:0008006" key="13">
    <source>
        <dbReference type="Google" id="ProtNLM"/>
    </source>
</evidence>
<evidence type="ECO:0000256" key="8">
    <source>
        <dbReference type="PIRSR" id="PIRSR602401-1"/>
    </source>
</evidence>
<dbReference type="PANTHER" id="PTHR24305">
    <property type="entry name" value="CYTOCHROME P450"/>
    <property type="match status" value="1"/>
</dbReference>
<evidence type="ECO:0000256" key="9">
    <source>
        <dbReference type="RuleBase" id="RU000461"/>
    </source>
</evidence>
<dbReference type="GO" id="GO:0004497">
    <property type="term" value="F:monooxygenase activity"/>
    <property type="evidence" value="ECO:0007669"/>
    <property type="project" value="UniProtKB-KW"/>
</dbReference>
<dbReference type="PRINTS" id="PR00385">
    <property type="entry name" value="P450"/>
</dbReference>
<evidence type="ECO:0000256" key="10">
    <source>
        <dbReference type="SAM" id="Phobius"/>
    </source>
</evidence>
<keyword evidence="12" id="KW-1185">Reference proteome</keyword>
<keyword evidence="10" id="KW-0812">Transmembrane</keyword>
<dbReference type="InterPro" id="IPR036396">
    <property type="entry name" value="Cyt_P450_sf"/>
</dbReference>
<dbReference type="EMBL" id="CAMGZC010001800">
    <property type="protein sequence ID" value="CAI0653738.1"/>
    <property type="molecule type" value="Genomic_DNA"/>
</dbReference>
<dbReference type="GO" id="GO:0016705">
    <property type="term" value="F:oxidoreductase activity, acting on paired donors, with incorporation or reduction of molecular oxygen"/>
    <property type="evidence" value="ECO:0007669"/>
    <property type="project" value="InterPro"/>
</dbReference>
<comment type="similarity">
    <text evidence="2 9">Belongs to the cytochrome P450 family.</text>
</comment>
<feature type="binding site" description="axial binding residue" evidence="8">
    <location>
        <position position="444"/>
    </location>
    <ligand>
        <name>heme</name>
        <dbReference type="ChEBI" id="CHEBI:30413"/>
    </ligand>
    <ligandPart>
        <name>Fe</name>
        <dbReference type="ChEBI" id="CHEBI:18248"/>
    </ligandPart>
</feature>
<feature type="transmembrane region" description="Helical" evidence="10">
    <location>
        <begin position="12"/>
        <end position="36"/>
    </location>
</feature>
<protein>
    <recommendedName>
        <fullName evidence="13">Cytochrome P450</fullName>
    </recommendedName>
</protein>
<reference evidence="11" key="1">
    <citation type="submission" date="2022-08" db="EMBL/GenBank/DDBJ databases">
        <authorList>
            <person name="Giroux E."/>
            <person name="Giroux E."/>
        </authorList>
    </citation>
    <scope>NUCLEOTIDE SEQUENCE</scope>
    <source>
        <strain evidence="11">H1091258</strain>
    </source>
</reference>
<comment type="caution">
    <text evidence="11">The sequence shown here is derived from an EMBL/GenBank/DDBJ whole genome shotgun (WGS) entry which is preliminary data.</text>
</comment>
<keyword evidence="5 9" id="KW-0560">Oxidoreductase</keyword>
<evidence type="ECO:0000256" key="4">
    <source>
        <dbReference type="ARBA" id="ARBA00022723"/>
    </source>
</evidence>
<comment type="cofactor">
    <cofactor evidence="1 8">
        <name>heme</name>
        <dbReference type="ChEBI" id="CHEBI:30413"/>
    </cofactor>
</comment>
<dbReference type="InterPro" id="IPR017972">
    <property type="entry name" value="Cyt_P450_CS"/>
</dbReference>
<dbReference type="CDD" id="cd11058">
    <property type="entry name" value="CYP60B-like"/>
    <property type="match status" value="1"/>
</dbReference>
<evidence type="ECO:0000256" key="2">
    <source>
        <dbReference type="ARBA" id="ARBA00010617"/>
    </source>
</evidence>
<dbReference type="InterPro" id="IPR050121">
    <property type="entry name" value="Cytochrome_P450_monoxygenase"/>
</dbReference>
<keyword evidence="10" id="KW-0472">Membrane</keyword>